<feature type="non-terminal residue" evidence="2">
    <location>
        <position position="1"/>
    </location>
</feature>
<evidence type="ECO:0000256" key="1">
    <source>
        <dbReference type="SAM" id="MobiDB-lite"/>
    </source>
</evidence>
<dbReference type="Proteomes" id="UP000601435">
    <property type="component" value="Unassembled WGS sequence"/>
</dbReference>
<reference evidence="2" key="1">
    <citation type="submission" date="2021-02" db="EMBL/GenBank/DDBJ databases">
        <authorList>
            <person name="Dougan E. K."/>
            <person name="Rhodes N."/>
            <person name="Thang M."/>
            <person name="Chan C."/>
        </authorList>
    </citation>
    <scope>NUCLEOTIDE SEQUENCE</scope>
</reference>
<keyword evidence="3" id="KW-1185">Reference proteome</keyword>
<dbReference type="OrthoDB" id="423395at2759"/>
<dbReference type="AlphaFoldDB" id="A0A812YZY2"/>
<evidence type="ECO:0000313" key="2">
    <source>
        <dbReference type="EMBL" id="CAE7804125.1"/>
    </source>
</evidence>
<comment type="caution">
    <text evidence="2">The sequence shown here is derived from an EMBL/GenBank/DDBJ whole genome shotgun (WGS) entry which is preliminary data.</text>
</comment>
<proteinExistence type="predicted"/>
<feature type="region of interest" description="Disordered" evidence="1">
    <location>
        <begin position="498"/>
        <end position="522"/>
    </location>
</feature>
<gene>
    <name evidence="2" type="primary">exgA</name>
    <name evidence="2" type="ORF">SNEC2469_LOCUS23767</name>
</gene>
<evidence type="ECO:0000313" key="3">
    <source>
        <dbReference type="Proteomes" id="UP000601435"/>
    </source>
</evidence>
<protein>
    <submittedName>
        <fullName evidence="2">ExgA protein</fullName>
    </submittedName>
</protein>
<sequence>MAESLEDHLLPGASPSLEVFGGEGDFLQESILDEEQERAWYSQAEDTEASSEWRRAEVADGISYKRRCLQIILFDPSTSELGKTVAAEAQVLGDVFDLDAGEGQDGVRFEMFRECGEYGWRLMIRLGSTLSMPFSMGSGMDGGQGNRGASDWPPPTWCERLGCWGSEEMGSSEGTAYLREALILSGAEESEVRDYGTHSLKATLLTWTSQNILFPFNDVEQRALGHHLDANAKSQVTYATTSSSFMEKFCRLSGAALSAEQARRSESESSSSVSAASTSGFQAAVGATDPIAKKNPAAERISRAQRQQQRITGLVYTPDTTPAHFLTDLFVEQLDQGVISWISPDRCTSRSMEMASQKRDKSLQLAQDGSVKLSSKVSEVKCDVSSDAKLRSAFQRRSLALDLAGLCNFVVVETWITHLFAVMAREVPEGYQPVSLRQVISADRHLFQLMSEDLPADLSSQPGHKSPVDERIEKYMYSAEVAQFLTPLQRHDVSPGLIDKRKQDDSVPPPPPPFKKAKKGEGDSKTFISGAFVHGGITSIMNNVSSFPWCTRLFTGFVRKHATSGVKFSTVAIFQNVQTTPHVDARNCPASINHVFQISEFRGGRVILQDPNGELQLEHQGKILRGSPLEFRDQQARFCAKDRLHWTESWSGGPRIVLIAYTVRSLAKLTPEQTLSDVGFSLPRAASAPKSVPSPASPSGELVLGQQPVALELFAGTGSLSKALRAAGFQTFALDHHVAHAKVPILKVDLVTFEGQGLVWKQLMWLFQAAS</sequence>
<organism evidence="2 3">
    <name type="scientific">Symbiodinium necroappetens</name>
    <dbReference type="NCBI Taxonomy" id="1628268"/>
    <lineage>
        <taxon>Eukaryota</taxon>
        <taxon>Sar</taxon>
        <taxon>Alveolata</taxon>
        <taxon>Dinophyceae</taxon>
        <taxon>Suessiales</taxon>
        <taxon>Symbiodiniaceae</taxon>
        <taxon>Symbiodinium</taxon>
    </lineage>
</organism>
<dbReference type="EMBL" id="CAJNJA010044731">
    <property type="protein sequence ID" value="CAE7804125.1"/>
    <property type="molecule type" value="Genomic_DNA"/>
</dbReference>
<name>A0A812YZY2_9DINO</name>
<accession>A0A812YZY2</accession>